<accession>A0AAQ3KU30</accession>
<dbReference type="PANTHER" id="PTHR33116">
    <property type="entry name" value="REVERSE TRANSCRIPTASE ZINC-BINDING DOMAIN-CONTAINING PROTEIN-RELATED-RELATED"/>
    <property type="match status" value="1"/>
</dbReference>
<dbReference type="Pfam" id="PF00078">
    <property type="entry name" value="RVT_1"/>
    <property type="match status" value="1"/>
</dbReference>
<evidence type="ECO:0000313" key="2">
    <source>
        <dbReference type="EMBL" id="WOL14689.1"/>
    </source>
</evidence>
<evidence type="ECO:0000259" key="1">
    <source>
        <dbReference type="Pfam" id="PF00078"/>
    </source>
</evidence>
<dbReference type="PANTHER" id="PTHR33116:SF86">
    <property type="entry name" value="REVERSE TRANSCRIPTASE DOMAIN-CONTAINING PROTEIN"/>
    <property type="match status" value="1"/>
</dbReference>
<organism evidence="2 3">
    <name type="scientific">Canna indica</name>
    <name type="common">Indian-shot</name>
    <dbReference type="NCBI Taxonomy" id="4628"/>
    <lineage>
        <taxon>Eukaryota</taxon>
        <taxon>Viridiplantae</taxon>
        <taxon>Streptophyta</taxon>
        <taxon>Embryophyta</taxon>
        <taxon>Tracheophyta</taxon>
        <taxon>Spermatophyta</taxon>
        <taxon>Magnoliopsida</taxon>
        <taxon>Liliopsida</taxon>
        <taxon>Zingiberales</taxon>
        <taxon>Cannaceae</taxon>
        <taxon>Canna</taxon>
    </lineage>
</organism>
<dbReference type="InterPro" id="IPR000477">
    <property type="entry name" value="RT_dom"/>
</dbReference>
<evidence type="ECO:0000313" key="3">
    <source>
        <dbReference type="Proteomes" id="UP001327560"/>
    </source>
</evidence>
<sequence>MAQIRQIGLSNYIYKIFSKIIVHRLQPLMDCIISKNQCALIRGRLISDNILLAHELTHHLKTKQKSSSHDMAIKLDISKAFDRLEWPCLTAILYEMEFNESFVDLVKILAIPTTGAQDKYLGLPVIVNKSKKATFEFIIHMIEEKIQSSSLKLLSRAGKAVLIKSVLNAIPAYSMSSFYVSDFICERINKLCTSFWWSSNAGKKSIHWLKWQTLSRSFANEGLDFKDCRAQNLSLLAKQGWRLMTNPISLLSLTLKGKYFPYCSFMDATSAHCSSSSLAMDEYLEAQDPPEAAHFLVETPA</sequence>
<name>A0AAQ3KU30_9LILI</name>
<dbReference type="AlphaFoldDB" id="A0AAQ3KU30"/>
<gene>
    <name evidence="2" type="ORF">Cni_G23470</name>
</gene>
<dbReference type="EMBL" id="CP136896">
    <property type="protein sequence ID" value="WOL14689.1"/>
    <property type="molecule type" value="Genomic_DNA"/>
</dbReference>
<reference evidence="2 3" key="1">
    <citation type="submission" date="2023-10" db="EMBL/GenBank/DDBJ databases">
        <title>Chromosome-scale genome assembly provides insights into flower coloration mechanisms of Canna indica.</title>
        <authorList>
            <person name="Li C."/>
        </authorList>
    </citation>
    <scope>NUCLEOTIDE SEQUENCE [LARGE SCALE GENOMIC DNA]</scope>
    <source>
        <tissue evidence="2">Flower</tissue>
    </source>
</reference>
<protein>
    <recommendedName>
        <fullName evidence="1">Reverse transcriptase domain-containing protein</fullName>
    </recommendedName>
</protein>
<proteinExistence type="predicted"/>
<keyword evidence="3" id="KW-1185">Reference proteome</keyword>
<feature type="domain" description="Reverse transcriptase" evidence="1">
    <location>
        <begin position="3"/>
        <end position="101"/>
    </location>
</feature>
<dbReference type="Proteomes" id="UP001327560">
    <property type="component" value="Chromosome 7"/>
</dbReference>